<dbReference type="AlphaFoldDB" id="A0A6G0Y5B7"/>
<organism evidence="1 2">
    <name type="scientific">Aphis craccivora</name>
    <name type="common">Cowpea aphid</name>
    <dbReference type="NCBI Taxonomy" id="307492"/>
    <lineage>
        <taxon>Eukaryota</taxon>
        <taxon>Metazoa</taxon>
        <taxon>Ecdysozoa</taxon>
        <taxon>Arthropoda</taxon>
        <taxon>Hexapoda</taxon>
        <taxon>Insecta</taxon>
        <taxon>Pterygota</taxon>
        <taxon>Neoptera</taxon>
        <taxon>Paraneoptera</taxon>
        <taxon>Hemiptera</taxon>
        <taxon>Sternorrhyncha</taxon>
        <taxon>Aphidomorpha</taxon>
        <taxon>Aphidoidea</taxon>
        <taxon>Aphididae</taxon>
        <taxon>Aphidini</taxon>
        <taxon>Aphis</taxon>
        <taxon>Aphis</taxon>
    </lineage>
</organism>
<dbReference type="Proteomes" id="UP000478052">
    <property type="component" value="Unassembled WGS sequence"/>
</dbReference>
<dbReference type="EMBL" id="VUJU01006123">
    <property type="protein sequence ID" value="KAF0749371.1"/>
    <property type="molecule type" value="Genomic_DNA"/>
</dbReference>
<protein>
    <submittedName>
        <fullName evidence="1">MULE domain-containing protein</fullName>
    </submittedName>
</protein>
<accession>A0A6G0Y5B7</accession>
<dbReference type="OrthoDB" id="10031901at2759"/>
<evidence type="ECO:0000313" key="1">
    <source>
        <dbReference type="EMBL" id="KAF0749371.1"/>
    </source>
</evidence>
<gene>
    <name evidence="1" type="ORF">FWK35_00016535</name>
</gene>
<proteinExistence type="predicted"/>
<evidence type="ECO:0000313" key="2">
    <source>
        <dbReference type="Proteomes" id="UP000478052"/>
    </source>
</evidence>
<comment type="caution">
    <text evidence="1">The sequence shown here is derived from an EMBL/GenBank/DDBJ whole genome shotgun (WGS) entry which is preliminary data.</text>
</comment>
<name>A0A6G0Y5B7_APHCR</name>
<keyword evidence="2" id="KW-1185">Reference proteome</keyword>
<reference evidence="1 2" key="1">
    <citation type="submission" date="2019-08" db="EMBL/GenBank/DDBJ databases">
        <title>Whole genome of Aphis craccivora.</title>
        <authorList>
            <person name="Voronova N.V."/>
            <person name="Shulinski R.S."/>
            <person name="Bandarenka Y.V."/>
            <person name="Zhorov D.G."/>
            <person name="Warner D."/>
        </authorList>
    </citation>
    <scope>NUCLEOTIDE SEQUENCE [LARGE SCALE GENOMIC DNA]</scope>
    <source>
        <strain evidence="1">180601</strain>
        <tissue evidence="1">Whole Body</tissue>
    </source>
</reference>
<sequence>MSPLGSLRYFFVSSPVVKEIKIGYVCPSRIRLHKKESNINVQYYSTHLWHTNGIGQLRLHKNDRSQLAGKLSMGVPVQRILNDVQEINITYSTKHHENDAVSVKLWVDRMKCKGDHSAILYIKQQGE</sequence>